<feature type="domain" description="Beta-lactamase hydrolase-like protein phosphatase-like" evidence="1">
    <location>
        <begin position="20"/>
        <end position="118"/>
    </location>
</feature>
<dbReference type="RefSeq" id="WP_008047297.1">
    <property type="nucleotide sequence ID" value="NZ_CH724153.1"/>
</dbReference>
<evidence type="ECO:0000313" key="3">
    <source>
        <dbReference type="Proteomes" id="UP000005953"/>
    </source>
</evidence>
<gene>
    <name evidence="2" type="ORF">MED297_03100</name>
</gene>
<organism evidence="2 3">
    <name type="scientific">Reinekea blandensis MED297</name>
    <dbReference type="NCBI Taxonomy" id="314283"/>
    <lineage>
        <taxon>Bacteria</taxon>
        <taxon>Pseudomonadati</taxon>
        <taxon>Pseudomonadota</taxon>
        <taxon>Gammaproteobacteria</taxon>
        <taxon>Oceanospirillales</taxon>
        <taxon>Saccharospirillaceae</taxon>
        <taxon>Reinekea</taxon>
    </lineage>
</organism>
<dbReference type="Pfam" id="PF04273">
    <property type="entry name" value="BLH_phosphatase"/>
    <property type="match status" value="1"/>
</dbReference>
<keyword evidence="3" id="KW-1185">Reference proteome</keyword>
<sequence>MIQLIKTLLSGEKAMNWTQIAENYWVAPQLNADDIANAANQGIEVIMCNRPDGEEAGQPSAEEMKQLAGEAGLEFVFLPMQGPNFTEDYVATVKQLNADGRRVLAYCRSGNRSSILYNAATNA</sequence>
<accession>A4BH12</accession>
<dbReference type="SUPFAM" id="SSF52799">
    <property type="entry name" value="(Phosphotyrosine protein) phosphatases II"/>
    <property type="match status" value="1"/>
</dbReference>
<dbReference type="NCBIfam" id="TIGR01244">
    <property type="entry name" value="TIGR01244 family sulfur transferase"/>
    <property type="match status" value="1"/>
</dbReference>
<proteinExistence type="predicted"/>
<name>A4BH12_9GAMM</name>
<dbReference type="InterPro" id="IPR005939">
    <property type="entry name" value="BLH_phosphatase-like"/>
</dbReference>
<evidence type="ECO:0000313" key="2">
    <source>
        <dbReference type="EMBL" id="EAR08658.1"/>
    </source>
</evidence>
<dbReference type="GO" id="GO:0016787">
    <property type="term" value="F:hydrolase activity"/>
    <property type="evidence" value="ECO:0007669"/>
    <property type="project" value="InterPro"/>
</dbReference>
<dbReference type="AlphaFoldDB" id="A4BH12"/>
<reference evidence="2 3" key="1">
    <citation type="submission" date="2006-02" db="EMBL/GenBank/DDBJ databases">
        <authorList>
            <person name="Pinhassi J."/>
            <person name="Pedros-Alio C."/>
            <person name="Ferriera S."/>
            <person name="Johnson J."/>
            <person name="Kravitz S."/>
            <person name="Halpern A."/>
            <person name="Remington K."/>
            <person name="Beeson K."/>
            <person name="Tran B."/>
            <person name="Rogers Y.-H."/>
            <person name="Friedman R."/>
            <person name="Venter J.C."/>
        </authorList>
    </citation>
    <scope>NUCLEOTIDE SEQUENCE [LARGE SCALE GENOMIC DNA]</scope>
    <source>
        <strain evidence="2 3">MED297</strain>
    </source>
</reference>
<dbReference type="OrthoDB" id="9802771at2"/>
<dbReference type="Proteomes" id="UP000005953">
    <property type="component" value="Unassembled WGS sequence"/>
</dbReference>
<dbReference type="InterPro" id="IPR029021">
    <property type="entry name" value="Prot-tyrosine_phosphatase-like"/>
</dbReference>
<comment type="caution">
    <text evidence="2">The sequence shown here is derived from an EMBL/GenBank/DDBJ whole genome shotgun (WGS) entry which is preliminary data.</text>
</comment>
<dbReference type="HOGENOM" id="CLU_105726_3_1_6"/>
<protein>
    <recommendedName>
        <fullName evidence="1">Beta-lactamase hydrolase-like protein phosphatase-like domain-containing protein</fullName>
    </recommendedName>
</protein>
<dbReference type="EMBL" id="AAOE01000018">
    <property type="protein sequence ID" value="EAR08658.1"/>
    <property type="molecule type" value="Genomic_DNA"/>
</dbReference>
<dbReference type="STRING" id="314283.MED297_03100"/>
<dbReference type="Gene3D" id="3.90.190.10">
    <property type="entry name" value="Protein tyrosine phosphatase superfamily"/>
    <property type="match status" value="1"/>
</dbReference>
<evidence type="ECO:0000259" key="1">
    <source>
        <dbReference type="Pfam" id="PF04273"/>
    </source>
</evidence>